<dbReference type="Proteomes" id="UP000789366">
    <property type="component" value="Unassembled WGS sequence"/>
</dbReference>
<proteinExistence type="predicted"/>
<gene>
    <name evidence="1" type="ORF">SPELUC_LOCUS3943</name>
</gene>
<evidence type="ECO:0000313" key="2">
    <source>
        <dbReference type="Proteomes" id="UP000789366"/>
    </source>
</evidence>
<accession>A0ACA9LCP8</accession>
<organism evidence="1 2">
    <name type="scientific">Cetraspora pellucida</name>
    <dbReference type="NCBI Taxonomy" id="1433469"/>
    <lineage>
        <taxon>Eukaryota</taxon>
        <taxon>Fungi</taxon>
        <taxon>Fungi incertae sedis</taxon>
        <taxon>Mucoromycota</taxon>
        <taxon>Glomeromycotina</taxon>
        <taxon>Glomeromycetes</taxon>
        <taxon>Diversisporales</taxon>
        <taxon>Gigasporaceae</taxon>
        <taxon>Cetraspora</taxon>
    </lineage>
</organism>
<keyword evidence="2" id="KW-1185">Reference proteome</keyword>
<dbReference type="EMBL" id="CAJVPW010003255">
    <property type="protein sequence ID" value="CAG8521268.1"/>
    <property type="molecule type" value="Genomic_DNA"/>
</dbReference>
<reference evidence="1" key="1">
    <citation type="submission" date="2021-06" db="EMBL/GenBank/DDBJ databases">
        <authorList>
            <person name="Kallberg Y."/>
            <person name="Tangrot J."/>
            <person name="Rosling A."/>
        </authorList>
    </citation>
    <scope>NUCLEOTIDE SEQUENCE</scope>
    <source>
        <strain evidence="1">28 12/20/2015</strain>
    </source>
</reference>
<name>A0ACA9LCP8_9GLOM</name>
<comment type="caution">
    <text evidence="1">The sequence shown here is derived from an EMBL/GenBank/DDBJ whole genome shotgun (WGS) entry which is preliminary data.</text>
</comment>
<evidence type="ECO:0000313" key="1">
    <source>
        <dbReference type="EMBL" id="CAG8521268.1"/>
    </source>
</evidence>
<protein>
    <submittedName>
        <fullName evidence="1">13847_t:CDS:1</fullName>
    </submittedName>
</protein>
<sequence length="53" mass="6194">MIIPPPRTRKNKTPNNSKSKQQYKSRGFLSYLSKEKLELDGDNDDNDWINPSQ</sequence>